<dbReference type="Gene3D" id="1.20.1280.50">
    <property type="match status" value="1"/>
</dbReference>
<dbReference type="Pfam" id="PF12937">
    <property type="entry name" value="F-box-like"/>
    <property type="match status" value="1"/>
</dbReference>
<reference evidence="3" key="1">
    <citation type="journal article" date="2023" name="GigaByte">
        <title>Genome assembly of the bearded iris, Iris pallida Lam.</title>
        <authorList>
            <person name="Bruccoleri R.E."/>
            <person name="Oakeley E.J."/>
            <person name="Faust A.M.E."/>
            <person name="Altorfer M."/>
            <person name="Dessus-Babus S."/>
            <person name="Burckhardt D."/>
            <person name="Oertli M."/>
            <person name="Naumann U."/>
            <person name="Petersen F."/>
            <person name="Wong J."/>
        </authorList>
    </citation>
    <scope>NUCLEOTIDE SEQUENCE</scope>
    <source>
        <strain evidence="3">GSM-AAB239-AS_SAM_17_03QT</strain>
    </source>
</reference>
<dbReference type="EMBL" id="JANAVB010045020">
    <property type="protein sequence ID" value="KAJ6790623.1"/>
    <property type="molecule type" value="Genomic_DNA"/>
</dbReference>
<accession>A0AAX6DFS0</accession>
<keyword evidence="1" id="KW-0175">Coiled coil</keyword>
<name>A0AAX6DFS0_IRIPA</name>
<feature type="coiled-coil region" evidence="1">
    <location>
        <begin position="85"/>
        <end position="135"/>
    </location>
</feature>
<proteinExistence type="predicted"/>
<feature type="domain" description="F-box" evidence="2">
    <location>
        <begin position="6"/>
        <end position="54"/>
    </location>
</feature>
<evidence type="ECO:0000256" key="1">
    <source>
        <dbReference type="SAM" id="Coils"/>
    </source>
</evidence>
<gene>
    <name evidence="3" type="ORF">M6B38_247230</name>
</gene>
<dbReference type="InterPro" id="IPR001810">
    <property type="entry name" value="F-box_dom"/>
</dbReference>
<comment type="caution">
    <text evidence="3">The sequence shown here is derived from an EMBL/GenBank/DDBJ whole genome shotgun (WGS) entry which is preliminary data.</text>
</comment>
<keyword evidence="4" id="KW-1185">Reference proteome</keyword>
<organism evidence="3 4">
    <name type="scientific">Iris pallida</name>
    <name type="common">Sweet iris</name>
    <dbReference type="NCBI Taxonomy" id="29817"/>
    <lineage>
        <taxon>Eukaryota</taxon>
        <taxon>Viridiplantae</taxon>
        <taxon>Streptophyta</taxon>
        <taxon>Embryophyta</taxon>
        <taxon>Tracheophyta</taxon>
        <taxon>Spermatophyta</taxon>
        <taxon>Magnoliopsida</taxon>
        <taxon>Liliopsida</taxon>
        <taxon>Asparagales</taxon>
        <taxon>Iridaceae</taxon>
        <taxon>Iridoideae</taxon>
        <taxon>Irideae</taxon>
        <taxon>Iris</taxon>
    </lineage>
</organism>
<evidence type="ECO:0000313" key="4">
    <source>
        <dbReference type="Proteomes" id="UP001140949"/>
    </source>
</evidence>
<protein>
    <submittedName>
        <fullName evidence="3">F-box protein SKIP24 isoform X1</fullName>
    </submittedName>
</protein>
<dbReference type="InterPro" id="IPR036047">
    <property type="entry name" value="F-box-like_dom_sf"/>
</dbReference>
<dbReference type="Proteomes" id="UP001140949">
    <property type="component" value="Unassembled WGS sequence"/>
</dbReference>
<evidence type="ECO:0000313" key="3">
    <source>
        <dbReference type="EMBL" id="KAJ6790623.1"/>
    </source>
</evidence>
<dbReference type="SUPFAM" id="SSF81383">
    <property type="entry name" value="F-box domain"/>
    <property type="match status" value="1"/>
</dbReference>
<reference evidence="3" key="2">
    <citation type="submission" date="2023-04" db="EMBL/GenBank/DDBJ databases">
        <authorList>
            <person name="Bruccoleri R.E."/>
            <person name="Oakeley E.J."/>
            <person name="Faust A.-M."/>
            <person name="Dessus-Babus S."/>
            <person name="Altorfer M."/>
            <person name="Burckhardt D."/>
            <person name="Oertli M."/>
            <person name="Naumann U."/>
            <person name="Petersen F."/>
            <person name="Wong J."/>
        </authorList>
    </citation>
    <scope>NUCLEOTIDE SEQUENCE</scope>
    <source>
        <strain evidence="3">GSM-AAB239-AS_SAM_17_03QT</strain>
        <tissue evidence="3">Leaf</tissue>
    </source>
</reference>
<evidence type="ECO:0000259" key="2">
    <source>
        <dbReference type="Pfam" id="PF12937"/>
    </source>
</evidence>
<dbReference type="AlphaFoldDB" id="A0AAX6DFS0"/>
<sequence>MTDPMSALPDELWHRILNQGVRSSVLTHRDLCSVSIAGRRFRRLSGDPSLWSSLLSRDFPSPSPPSSDLPSKSLYKTRFKRDRARREVERRLAVLRAESDVAERARRLKELEGLIMNEREKLKAAAAEVSNLENVRRSSVALNVWQPEVVRGRQKQIVEQCTVPIDSRLSALSMEVRVCKQQIAIYSKAYNDQKQKLKKGKKVLKSVTYHPVESYQSDFRGTKEPKRVKRVIICYHHDSNWCCLHLFSSLESDGACVDPNCQIVFIKRKTKCSSRTDQSNKLLMITYQTRHGYMQIKKKKYG</sequence>